<keyword evidence="3" id="KW-0472">Membrane</keyword>
<gene>
    <name evidence="5" type="ORF">D915_006267</name>
</gene>
<protein>
    <submittedName>
        <fullName evidence="5">Uncharacterized protein</fullName>
    </submittedName>
</protein>
<evidence type="ECO:0000256" key="3">
    <source>
        <dbReference type="SAM" id="Phobius"/>
    </source>
</evidence>
<organism evidence="5 6">
    <name type="scientific">Fasciola hepatica</name>
    <name type="common">Liver fluke</name>
    <dbReference type="NCBI Taxonomy" id="6192"/>
    <lineage>
        <taxon>Eukaryota</taxon>
        <taxon>Metazoa</taxon>
        <taxon>Spiralia</taxon>
        <taxon>Lophotrochozoa</taxon>
        <taxon>Platyhelminthes</taxon>
        <taxon>Trematoda</taxon>
        <taxon>Digenea</taxon>
        <taxon>Plagiorchiida</taxon>
        <taxon>Echinostomata</taxon>
        <taxon>Echinostomatoidea</taxon>
        <taxon>Fasciolidae</taxon>
        <taxon>Fasciola</taxon>
    </lineage>
</organism>
<keyword evidence="3" id="KW-1133">Transmembrane helix</keyword>
<feature type="region of interest" description="Disordered" evidence="2">
    <location>
        <begin position="492"/>
        <end position="514"/>
    </location>
</feature>
<feature type="coiled-coil region" evidence="1">
    <location>
        <begin position="412"/>
        <end position="443"/>
    </location>
</feature>
<dbReference type="AlphaFoldDB" id="A0A4E0R7F4"/>
<feature type="signal peptide" evidence="4">
    <location>
        <begin position="1"/>
        <end position="21"/>
    </location>
</feature>
<dbReference type="PROSITE" id="PS51257">
    <property type="entry name" value="PROKAR_LIPOPROTEIN"/>
    <property type="match status" value="1"/>
</dbReference>
<comment type="caution">
    <text evidence="5">The sequence shown here is derived from an EMBL/GenBank/DDBJ whole genome shotgun (WGS) entry which is preliminary data.</text>
</comment>
<keyword evidence="1" id="KW-0175">Coiled coil</keyword>
<keyword evidence="3" id="KW-0812">Transmembrane</keyword>
<keyword evidence="4" id="KW-0732">Signal</keyword>
<evidence type="ECO:0000256" key="4">
    <source>
        <dbReference type="SAM" id="SignalP"/>
    </source>
</evidence>
<feature type="transmembrane region" description="Helical" evidence="3">
    <location>
        <begin position="376"/>
        <end position="401"/>
    </location>
</feature>
<evidence type="ECO:0000313" key="5">
    <source>
        <dbReference type="EMBL" id="THD22806.1"/>
    </source>
</evidence>
<feature type="region of interest" description="Disordered" evidence="2">
    <location>
        <begin position="86"/>
        <end position="109"/>
    </location>
</feature>
<proteinExistence type="predicted"/>
<evidence type="ECO:0000256" key="1">
    <source>
        <dbReference type="SAM" id="Coils"/>
    </source>
</evidence>
<evidence type="ECO:0000313" key="6">
    <source>
        <dbReference type="Proteomes" id="UP000230066"/>
    </source>
</evidence>
<name>A0A4E0R7F4_FASHE</name>
<reference evidence="5" key="1">
    <citation type="submission" date="2019-03" db="EMBL/GenBank/DDBJ databases">
        <title>Improved annotation for the trematode Fasciola hepatica.</title>
        <authorList>
            <person name="Choi Y.-J."/>
            <person name="Martin J."/>
            <person name="Mitreva M."/>
        </authorList>
    </citation>
    <scope>NUCLEOTIDE SEQUENCE [LARGE SCALE GENOMIC DNA]</scope>
</reference>
<dbReference type="EMBL" id="JXXN02002514">
    <property type="protein sequence ID" value="THD22806.1"/>
    <property type="molecule type" value="Genomic_DNA"/>
</dbReference>
<accession>A0A4E0R7F4</accession>
<evidence type="ECO:0000256" key="2">
    <source>
        <dbReference type="SAM" id="MobiDB-lite"/>
    </source>
</evidence>
<feature type="chain" id="PRO_5020027104" evidence="4">
    <location>
        <begin position="22"/>
        <end position="514"/>
    </location>
</feature>
<feature type="compositionally biased region" description="Low complexity" evidence="2">
    <location>
        <begin position="505"/>
        <end position="514"/>
    </location>
</feature>
<keyword evidence="6" id="KW-1185">Reference proteome</keyword>
<sequence length="514" mass="57176">MRWCWDRLLLAVMYFVLSCSSTGDYSSPRMLCPMGYWPAMVNINGGQYETDRTFELPFMRDADDPICQFCPNVGCFIVRRTVTKSADSTGGFGSTTPSTSASETMNPTTPSIIMTTVSADGSEGEMVDTTPETGSLVGGDTENEPDYKLFMSCNHWTSLPSPTEIVSYLDCVMIGKKDEFYLFIYEPRFRSNPLPTVDCVDANFLQWIPNGTQLLGLELGFRMKAIPPFLFRYHQRIMLLTQYICIDGSSLTNKSIPFEDTERFASNKLTQVVFRTDSLRRDRRPPKAPDSQYTTEFQSDEEISACPHIVQHQSANITPTTDCQFSPSALPTTSDRVDPLRAKERCHFKSQISKKRVRRRKPHTGLLEELRVPSSVLSACLLIIVLLLIFGIIIAFCVMNADKLMICKTRSRKRKEREAQLASELAEQAAKEAAAALAAADAESRQPMAWHPIYGRYGMVPPTMGGAFGVFAARTLEVPANQPGGMSAMQTVNPTTMPRPGPGPGYTRPTSGIM</sequence>
<dbReference type="Proteomes" id="UP000230066">
    <property type="component" value="Unassembled WGS sequence"/>
</dbReference>